<evidence type="ECO:0000313" key="8">
    <source>
        <dbReference type="EMBL" id="MDY0872064.1"/>
    </source>
</evidence>
<accession>A0ABU5DXS5</accession>
<comment type="cofactor">
    <cofactor evidence="1">
        <name>Fe(2+)</name>
        <dbReference type="ChEBI" id="CHEBI:29033"/>
    </cofactor>
</comment>
<keyword evidence="6" id="KW-0408">Iron</keyword>
<evidence type="ECO:0000256" key="2">
    <source>
        <dbReference type="ARBA" id="ARBA00005896"/>
    </source>
</evidence>
<dbReference type="InterPro" id="IPR003819">
    <property type="entry name" value="TauD/TfdA-like"/>
</dbReference>
<dbReference type="SUPFAM" id="SSF51197">
    <property type="entry name" value="Clavaminate synthase-like"/>
    <property type="match status" value="1"/>
</dbReference>
<evidence type="ECO:0000256" key="3">
    <source>
        <dbReference type="ARBA" id="ARBA00022723"/>
    </source>
</evidence>
<dbReference type="Gene3D" id="3.60.130.10">
    <property type="entry name" value="Clavaminate synthase-like"/>
    <property type="match status" value="1"/>
</dbReference>
<proteinExistence type="inferred from homology"/>
<evidence type="ECO:0000259" key="7">
    <source>
        <dbReference type="Pfam" id="PF02668"/>
    </source>
</evidence>
<evidence type="ECO:0000313" key="9">
    <source>
        <dbReference type="Proteomes" id="UP001271769"/>
    </source>
</evidence>
<evidence type="ECO:0000256" key="1">
    <source>
        <dbReference type="ARBA" id="ARBA00001954"/>
    </source>
</evidence>
<dbReference type="Pfam" id="PF02668">
    <property type="entry name" value="TauD"/>
    <property type="match status" value="1"/>
</dbReference>
<name>A0ABU5DXS5_9PROT</name>
<keyword evidence="4 8" id="KW-0223">Dioxygenase</keyword>
<dbReference type="Proteomes" id="UP001271769">
    <property type="component" value="Unassembled WGS sequence"/>
</dbReference>
<organism evidence="8 9">
    <name type="scientific">Dongia rigui</name>
    <dbReference type="NCBI Taxonomy" id="940149"/>
    <lineage>
        <taxon>Bacteria</taxon>
        <taxon>Pseudomonadati</taxon>
        <taxon>Pseudomonadota</taxon>
        <taxon>Alphaproteobacteria</taxon>
        <taxon>Rhodospirillales</taxon>
        <taxon>Dongiaceae</taxon>
        <taxon>Dongia</taxon>
    </lineage>
</organism>
<reference evidence="8 9" key="1">
    <citation type="journal article" date="2013" name="Antonie Van Leeuwenhoek">
        <title>Dongia rigui sp. nov., isolated from freshwater of a large wetland in Korea.</title>
        <authorList>
            <person name="Baik K.S."/>
            <person name="Hwang Y.M."/>
            <person name="Choi J.S."/>
            <person name="Kwon J."/>
            <person name="Seong C.N."/>
        </authorList>
    </citation>
    <scope>NUCLEOTIDE SEQUENCE [LARGE SCALE GENOMIC DNA]</scope>
    <source>
        <strain evidence="8 9">04SU4-P</strain>
    </source>
</reference>
<evidence type="ECO:0000256" key="5">
    <source>
        <dbReference type="ARBA" id="ARBA00023002"/>
    </source>
</evidence>
<dbReference type="EMBL" id="JAXCLX010000001">
    <property type="protein sequence ID" value="MDY0872064.1"/>
    <property type="molecule type" value="Genomic_DNA"/>
</dbReference>
<dbReference type="RefSeq" id="WP_320500483.1">
    <property type="nucleotide sequence ID" value="NZ_JAXCLX010000001.1"/>
</dbReference>
<dbReference type="GO" id="GO:0051213">
    <property type="term" value="F:dioxygenase activity"/>
    <property type="evidence" value="ECO:0007669"/>
    <property type="project" value="UniProtKB-KW"/>
</dbReference>
<dbReference type="InterPro" id="IPR042098">
    <property type="entry name" value="TauD-like_sf"/>
</dbReference>
<dbReference type="InterPro" id="IPR051323">
    <property type="entry name" value="AtsK-like"/>
</dbReference>
<comment type="caution">
    <text evidence="8">The sequence shown here is derived from an EMBL/GenBank/DDBJ whole genome shotgun (WGS) entry which is preliminary data.</text>
</comment>
<keyword evidence="5" id="KW-0560">Oxidoreductase</keyword>
<evidence type="ECO:0000256" key="4">
    <source>
        <dbReference type="ARBA" id="ARBA00022964"/>
    </source>
</evidence>
<comment type="similarity">
    <text evidence="2">Belongs to the TfdA dioxygenase family.</text>
</comment>
<keyword evidence="9" id="KW-1185">Reference proteome</keyword>
<dbReference type="PANTHER" id="PTHR30468">
    <property type="entry name" value="ALPHA-KETOGLUTARATE-DEPENDENT SULFONATE DIOXYGENASE"/>
    <property type="match status" value="1"/>
</dbReference>
<protein>
    <submittedName>
        <fullName evidence="8">TauD/TfdA family dioxygenase</fullName>
    </submittedName>
</protein>
<gene>
    <name evidence="8" type="ORF">SMD31_09020</name>
</gene>
<feature type="domain" description="TauD/TfdA-like" evidence="7">
    <location>
        <begin position="18"/>
        <end position="281"/>
    </location>
</feature>
<sequence>MSVALKEAVNENALKLRRVAGRIGAEVQDFKIGPDLKAEDVAGIRAALRQHRVIFFRDQHHLDDAAQEGFAKLLGDLVPHPTEKVRDGSTAILELDAARGNGKADQWHTDVTFVDAYPKYSILRAVEIPAYGGDTVWANTAAGYADLTPQLKALADTLWAVHSNRYDYAAQRPKATDAERKHYQDVFASTTYETEHPVVRIHPDTGEKVLVLGYFIQRFVGHSQADSAHLFDLLQDHVIRLENTVRWSWRKGDVAIWDNQATQHYALNDYGEQNRIVRRSTVAGDVPISIDGRRSVTRIIGGPARQAAE</sequence>
<keyword evidence="3" id="KW-0479">Metal-binding</keyword>
<evidence type="ECO:0000256" key="6">
    <source>
        <dbReference type="ARBA" id="ARBA00023004"/>
    </source>
</evidence>
<dbReference type="PANTHER" id="PTHR30468:SF5">
    <property type="entry name" value="ALPHA-KETOGLUTARATE-DEPENDENT SULFATE ESTER DIOXYGENASE"/>
    <property type="match status" value="1"/>
</dbReference>